<dbReference type="Pfam" id="PF03129">
    <property type="entry name" value="HGTP_anticodon"/>
    <property type="match status" value="1"/>
</dbReference>
<evidence type="ECO:0000256" key="11">
    <source>
        <dbReference type="ARBA" id="ARBA00023146"/>
    </source>
</evidence>
<evidence type="ECO:0000256" key="3">
    <source>
        <dbReference type="ARBA" id="ARBA00011738"/>
    </source>
</evidence>
<dbReference type="Gene3D" id="3.30.930.10">
    <property type="entry name" value="Bira Bifunctional Protein, Domain 2"/>
    <property type="match status" value="1"/>
</dbReference>
<dbReference type="FunFam" id="3.30.720.200:FF:000001">
    <property type="entry name" value="Glycine--tRNA ligase 2"/>
    <property type="match status" value="1"/>
</dbReference>
<dbReference type="PANTHER" id="PTHR10745:SF0">
    <property type="entry name" value="GLYCINE--TRNA LIGASE"/>
    <property type="match status" value="1"/>
</dbReference>
<dbReference type="Gene3D" id="3.40.50.800">
    <property type="entry name" value="Anticodon-binding domain"/>
    <property type="match status" value="1"/>
</dbReference>
<dbReference type="CDD" id="cd00858">
    <property type="entry name" value="GlyRS_anticodon"/>
    <property type="match status" value="1"/>
</dbReference>
<dbReference type="GO" id="GO:0005739">
    <property type="term" value="C:mitochondrion"/>
    <property type="evidence" value="ECO:0007669"/>
    <property type="project" value="TreeGrafter"/>
</dbReference>
<comment type="subcellular location">
    <subcellularLocation>
        <location evidence="1">Cytoplasm</location>
    </subcellularLocation>
</comment>
<evidence type="ECO:0000256" key="8">
    <source>
        <dbReference type="ARBA" id="ARBA00022741"/>
    </source>
</evidence>
<keyword evidence="8" id="KW-0547">Nucleotide-binding</keyword>
<evidence type="ECO:0000256" key="9">
    <source>
        <dbReference type="ARBA" id="ARBA00022840"/>
    </source>
</evidence>
<evidence type="ECO:0000256" key="1">
    <source>
        <dbReference type="ARBA" id="ARBA00004496"/>
    </source>
</evidence>
<dbReference type="NCBIfam" id="TIGR00389">
    <property type="entry name" value="glyS_dimeric"/>
    <property type="match status" value="1"/>
</dbReference>
<organism evidence="15 16">
    <name type="scientific">Entomortierella parvispora</name>
    <dbReference type="NCBI Taxonomy" id="205924"/>
    <lineage>
        <taxon>Eukaryota</taxon>
        <taxon>Fungi</taxon>
        <taxon>Fungi incertae sedis</taxon>
        <taxon>Mucoromycota</taxon>
        <taxon>Mortierellomycotina</taxon>
        <taxon>Mortierellomycetes</taxon>
        <taxon>Mortierellales</taxon>
        <taxon>Mortierellaceae</taxon>
        <taxon>Entomortierella</taxon>
    </lineage>
</organism>
<reference evidence="15" key="2">
    <citation type="journal article" date="2022" name="Microbiol. Resour. Announc.">
        <title>Whole-Genome Sequence of Entomortierella parvispora E1425, a Mucoromycotan Fungus Associated with Burkholderiaceae-Related Endosymbiotic Bacteria.</title>
        <authorList>
            <person name="Herlambang A."/>
            <person name="Guo Y."/>
            <person name="Takashima Y."/>
            <person name="Narisawa K."/>
            <person name="Ohta H."/>
            <person name="Nishizawa T."/>
        </authorList>
    </citation>
    <scope>NUCLEOTIDE SEQUENCE</scope>
    <source>
        <strain evidence="15">E1425</strain>
    </source>
</reference>
<comment type="subunit">
    <text evidence="3">Homodimer.</text>
</comment>
<dbReference type="EMBL" id="BQFW01000011">
    <property type="protein sequence ID" value="GJJ76002.1"/>
    <property type="molecule type" value="Genomic_DNA"/>
</dbReference>
<keyword evidence="9" id="KW-0067">ATP-binding</keyword>
<keyword evidence="10" id="KW-0648">Protein biosynthesis</keyword>
<keyword evidence="16" id="KW-1185">Reference proteome</keyword>
<dbReference type="GO" id="GO:0005524">
    <property type="term" value="F:ATP binding"/>
    <property type="evidence" value="ECO:0007669"/>
    <property type="project" value="UniProtKB-KW"/>
</dbReference>
<name>A0A9P3HG35_9FUNG</name>
<evidence type="ECO:0000256" key="6">
    <source>
        <dbReference type="ARBA" id="ARBA00022598"/>
    </source>
</evidence>
<protein>
    <recommendedName>
        <fullName evidence="4">glycine--tRNA ligase</fullName>
        <ecNumber evidence="4">6.1.1.14</ecNumber>
    </recommendedName>
    <alternativeName>
        <fullName evidence="12">Diadenosine tetraphosphate synthetase</fullName>
    </alternativeName>
</protein>
<comment type="similarity">
    <text evidence="2">Belongs to the class-II aminoacyl-tRNA synthetase family.</text>
</comment>
<sequence length="652" mass="73525">MAQSAQPFNRPALEQLLGKRFFYAPAFSLYGGVAGLYDYGPPGCALQANVLDIWRKHFVLEEDMLEVDCSIMTPAEVLKTSGHVDRFSDWMCKDLKTGEIFRADHLVENVLEARLDGDKIARNAPVEVKADKDEKKKKKAAKVTAVRLEDDVAQTYKEILAQIDNYSGKELGELMRTHQIKSPETGNDISEPVVFNLMFASSIGPTGHLPGFLRPETAQGQFLNFKRLLEFNNDRMPFASAQIGRSFRNEISPREGLLRVREFTMAEIEHYVDPAKKDHARFHEVASYKLKILPASVQLSGKTELLDITVGEAVEKKIIDNQTLGYFLVRIHMFLSKIGINPDRIRFRQHMANEMAHYACDCWDAEIHTSYGWKECVGCADRSAYDLTVHSNKTGEKLVVRERLPEPLVEEKLQLEINKKVFGPRFKKDAKAVEEHLASLDESVLEELKKSHDSAGAFAVQVNGSSFDITKDLITSFERVSITTHIREFTPNVIEPSFGIGRILYCLMEHVYWTRPEGEARGVLSFPPVVAPTKCLLVPLSTNEAFVPVLNQVGTLLRRSGVSSKVDDSGASIGRRYARNDELGTPFGITVDFQSVQDNTITLRERDSTKQIREKIEVIVELLKDMCEGKTTWEEVSAKYPAFVSQEVKDDE</sequence>
<evidence type="ECO:0000256" key="12">
    <source>
        <dbReference type="ARBA" id="ARBA00030057"/>
    </source>
</evidence>
<evidence type="ECO:0000256" key="7">
    <source>
        <dbReference type="ARBA" id="ARBA00022679"/>
    </source>
</evidence>
<dbReference type="PROSITE" id="PS50862">
    <property type="entry name" value="AA_TRNA_LIGASE_II"/>
    <property type="match status" value="1"/>
</dbReference>
<keyword evidence="6" id="KW-0436">Ligase</keyword>
<comment type="catalytic activity">
    <reaction evidence="13">
        <text>2 ATP + H(+) = P(1),P(4)-bis(5'-adenosyl) tetraphosphate + diphosphate</text>
        <dbReference type="Rhea" id="RHEA:34935"/>
        <dbReference type="ChEBI" id="CHEBI:15378"/>
        <dbReference type="ChEBI" id="CHEBI:30616"/>
        <dbReference type="ChEBI" id="CHEBI:33019"/>
        <dbReference type="ChEBI" id="CHEBI:58141"/>
    </reaction>
</comment>
<keyword evidence="11" id="KW-0030">Aminoacyl-tRNA synthetase</keyword>
<dbReference type="AlphaFoldDB" id="A0A9P3HG35"/>
<dbReference type="InterPro" id="IPR036621">
    <property type="entry name" value="Anticodon-bd_dom_sf"/>
</dbReference>
<dbReference type="GO" id="GO:0004820">
    <property type="term" value="F:glycine-tRNA ligase activity"/>
    <property type="evidence" value="ECO:0007669"/>
    <property type="project" value="UniProtKB-EC"/>
</dbReference>
<keyword evidence="5" id="KW-0963">Cytoplasm</keyword>
<evidence type="ECO:0000313" key="16">
    <source>
        <dbReference type="Proteomes" id="UP000827284"/>
    </source>
</evidence>
<dbReference type="InterPro" id="IPR033731">
    <property type="entry name" value="GlyRS-like_core"/>
</dbReference>
<dbReference type="FunFam" id="3.30.930.10:FF:000158">
    <property type="entry name" value="Glycyl-tRNA synthetase"/>
    <property type="match status" value="1"/>
</dbReference>
<dbReference type="FunFam" id="3.30.930.10:FF:000010">
    <property type="entry name" value="Glycyl-tRNA synthetase 1"/>
    <property type="match status" value="1"/>
</dbReference>
<dbReference type="Pfam" id="PF00587">
    <property type="entry name" value="tRNA-synt_2b"/>
    <property type="match status" value="1"/>
</dbReference>
<dbReference type="Gene3D" id="3.30.720.200">
    <property type="match status" value="1"/>
</dbReference>
<dbReference type="InterPro" id="IPR002314">
    <property type="entry name" value="aa-tRNA-synt_IIb"/>
</dbReference>
<dbReference type="InterPro" id="IPR027031">
    <property type="entry name" value="Gly-tRNA_synthase/POLG2"/>
</dbReference>
<dbReference type="InterPro" id="IPR004154">
    <property type="entry name" value="Anticodon-bd"/>
</dbReference>
<dbReference type="SUPFAM" id="SSF52954">
    <property type="entry name" value="Class II aaRS ABD-related"/>
    <property type="match status" value="1"/>
</dbReference>
<evidence type="ECO:0000256" key="5">
    <source>
        <dbReference type="ARBA" id="ARBA00022490"/>
    </source>
</evidence>
<evidence type="ECO:0000256" key="10">
    <source>
        <dbReference type="ARBA" id="ARBA00022917"/>
    </source>
</evidence>
<evidence type="ECO:0000259" key="14">
    <source>
        <dbReference type="PROSITE" id="PS50862"/>
    </source>
</evidence>
<dbReference type="Proteomes" id="UP000827284">
    <property type="component" value="Unassembled WGS sequence"/>
</dbReference>
<dbReference type="InterPro" id="IPR045864">
    <property type="entry name" value="aa-tRNA-synth_II/BPL/LPL"/>
</dbReference>
<dbReference type="SUPFAM" id="SSF55681">
    <property type="entry name" value="Class II aaRS and biotin synthetases"/>
    <property type="match status" value="1"/>
</dbReference>
<reference evidence="15" key="1">
    <citation type="submission" date="2021-11" db="EMBL/GenBank/DDBJ databases">
        <authorList>
            <person name="Herlambang A."/>
            <person name="Guo Y."/>
            <person name="Takashima Y."/>
            <person name="Nishizawa T."/>
        </authorList>
    </citation>
    <scope>NUCLEOTIDE SEQUENCE</scope>
    <source>
        <strain evidence="15">E1425</strain>
    </source>
</reference>
<dbReference type="FunFam" id="3.40.50.800:FF:000004">
    <property type="entry name" value="Glycine--tRNA ligase 2"/>
    <property type="match status" value="1"/>
</dbReference>
<dbReference type="GO" id="GO:0016740">
    <property type="term" value="F:transferase activity"/>
    <property type="evidence" value="ECO:0007669"/>
    <property type="project" value="UniProtKB-KW"/>
</dbReference>
<dbReference type="Gene3D" id="3.30.40.230">
    <property type="match status" value="1"/>
</dbReference>
<dbReference type="PANTHER" id="PTHR10745">
    <property type="entry name" value="GLYCYL-TRNA SYNTHETASE/DNA POLYMERASE SUBUNIT GAMMA-2"/>
    <property type="match status" value="1"/>
</dbReference>
<dbReference type="EC" id="6.1.1.14" evidence="4"/>
<dbReference type="InterPro" id="IPR006195">
    <property type="entry name" value="aa-tRNA-synth_II"/>
</dbReference>
<evidence type="ECO:0000256" key="4">
    <source>
        <dbReference type="ARBA" id="ARBA00012829"/>
    </source>
</evidence>
<feature type="domain" description="Aminoacyl-transfer RNA synthetases class-II family profile" evidence="14">
    <location>
        <begin position="169"/>
        <end position="516"/>
    </location>
</feature>
<dbReference type="CDD" id="cd00774">
    <property type="entry name" value="GlyRS-like_core"/>
    <property type="match status" value="1"/>
</dbReference>
<dbReference type="InterPro" id="IPR002315">
    <property type="entry name" value="tRNA-synt_gly"/>
</dbReference>
<evidence type="ECO:0000256" key="2">
    <source>
        <dbReference type="ARBA" id="ARBA00008226"/>
    </source>
</evidence>
<evidence type="ECO:0000313" key="15">
    <source>
        <dbReference type="EMBL" id="GJJ76002.1"/>
    </source>
</evidence>
<keyword evidence="7" id="KW-0808">Transferase</keyword>
<dbReference type="PRINTS" id="PR01043">
    <property type="entry name" value="TRNASYNTHGLY"/>
</dbReference>
<comment type="caution">
    <text evidence="15">The sequence shown here is derived from an EMBL/GenBank/DDBJ whole genome shotgun (WGS) entry which is preliminary data.</text>
</comment>
<proteinExistence type="inferred from homology"/>
<dbReference type="NCBIfam" id="NF003211">
    <property type="entry name" value="PRK04173.1"/>
    <property type="match status" value="1"/>
</dbReference>
<gene>
    <name evidence="15" type="ORF">EMPS_08360</name>
</gene>
<accession>A0A9P3HG35</accession>
<dbReference type="GO" id="GO:0070150">
    <property type="term" value="P:mitochondrial glycyl-tRNA aminoacylation"/>
    <property type="evidence" value="ECO:0007669"/>
    <property type="project" value="TreeGrafter"/>
</dbReference>
<dbReference type="OrthoDB" id="57698at2759"/>
<evidence type="ECO:0000256" key="13">
    <source>
        <dbReference type="ARBA" id="ARBA00051967"/>
    </source>
</evidence>